<proteinExistence type="predicted"/>
<gene>
    <name evidence="2" type="ORF">OH76DRAFT_1297497</name>
</gene>
<dbReference type="InterPro" id="IPR025314">
    <property type="entry name" value="DUF4219"/>
</dbReference>
<accession>A0A371CGJ6</accession>
<protein>
    <recommendedName>
        <fullName evidence="1">DUF4219 domain-containing protein</fullName>
    </recommendedName>
</protein>
<evidence type="ECO:0000313" key="3">
    <source>
        <dbReference type="Proteomes" id="UP000256964"/>
    </source>
</evidence>
<sequence>MSPPTVMKLTDDNYAEWTMVMKALLTRRGLWEVVEKPADETRPSGSDNTKAVKAWRRVHQARGFGTRVALRRSFWRMNMANQTMTSWISSVRRAAWRLKAIDAKLDDEDVILVLTNGLSPSYSQLIVNLDSTPPSELTIDYVTARLLNEEARQ</sequence>
<evidence type="ECO:0000259" key="1">
    <source>
        <dbReference type="Pfam" id="PF13961"/>
    </source>
</evidence>
<feature type="domain" description="DUF4219" evidence="1">
    <location>
        <begin position="9"/>
        <end position="35"/>
    </location>
</feature>
<dbReference type="STRING" id="139420.A0A371CGJ6"/>
<name>A0A371CGJ6_9APHY</name>
<feature type="non-terminal residue" evidence="2">
    <location>
        <position position="1"/>
    </location>
</feature>
<dbReference type="PANTHER" id="PTHR47481">
    <property type="match status" value="1"/>
</dbReference>
<dbReference type="Pfam" id="PF14223">
    <property type="entry name" value="Retrotran_gag_2"/>
    <property type="match status" value="1"/>
</dbReference>
<dbReference type="PANTHER" id="PTHR47481:SF7">
    <property type="entry name" value="CCHC-TYPE DOMAIN-CONTAINING PROTEIN"/>
    <property type="match status" value="1"/>
</dbReference>
<evidence type="ECO:0000313" key="2">
    <source>
        <dbReference type="EMBL" id="RDX39404.1"/>
    </source>
</evidence>
<keyword evidence="3" id="KW-1185">Reference proteome</keyword>
<reference evidence="2 3" key="1">
    <citation type="journal article" date="2018" name="Biotechnol. Biofuels">
        <title>Integrative visual omics of the white-rot fungus Polyporus brumalis exposes the biotechnological potential of its oxidative enzymes for delignifying raw plant biomass.</title>
        <authorList>
            <person name="Miyauchi S."/>
            <person name="Rancon A."/>
            <person name="Drula E."/>
            <person name="Hage H."/>
            <person name="Chaduli D."/>
            <person name="Favel A."/>
            <person name="Grisel S."/>
            <person name="Henrissat B."/>
            <person name="Herpoel-Gimbert I."/>
            <person name="Ruiz-Duenas F.J."/>
            <person name="Chevret D."/>
            <person name="Hainaut M."/>
            <person name="Lin J."/>
            <person name="Wang M."/>
            <person name="Pangilinan J."/>
            <person name="Lipzen A."/>
            <person name="Lesage-Meessen L."/>
            <person name="Navarro D."/>
            <person name="Riley R."/>
            <person name="Grigoriev I.V."/>
            <person name="Zhou S."/>
            <person name="Raouche S."/>
            <person name="Rosso M.N."/>
        </authorList>
    </citation>
    <scope>NUCLEOTIDE SEQUENCE [LARGE SCALE GENOMIC DNA]</scope>
    <source>
        <strain evidence="2 3">BRFM 1820</strain>
    </source>
</reference>
<organism evidence="2 3">
    <name type="scientific">Lentinus brumalis</name>
    <dbReference type="NCBI Taxonomy" id="2498619"/>
    <lineage>
        <taxon>Eukaryota</taxon>
        <taxon>Fungi</taxon>
        <taxon>Dikarya</taxon>
        <taxon>Basidiomycota</taxon>
        <taxon>Agaricomycotina</taxon>
        <taxon>Agaricomycetes</taxon>
        <taxon>Polyporales</taxon>
        <taxon>Polyporaceae</taxon>
        <taxon>Lentinus</taxon>
    </lineage>
</organism>
<dbReference type="Pfam" id="PF13961">
    <property type="entry name" value="DUF4219"/>
    <property type="match status" value="1"/>
</dbReference>
<dbReference type="EMBL" id="KZ857916">
    <property type="protein sequence ID" value="RDX39404.1"/>
    <property type="molecule type" value="Genomic_DNA"/>
</dbReference>
<dbReference type="AlphaFoldDB" id="A0A371CGJ6"/>
<dbReference type="OrthoDB" id="2799606at2759"/>
<dbReference type="Proteomes" id="UP000256964">
    <property type="component" value="Unassembled WGS sequence"/>
</dbReference>